<proteinExistence type="predicted"/>
<feature type="region of interest" description="Disordered" evidence="1">
    <location>
        <begin position="55"/>
        <end position="82"/>
    </location>
</feature>
<gene>
    <name evidence="2" type="ORF">PG991_001145</name>
</gene>
<name>A0ABR1SU01_9PEZI</name>
<organism evidence="2 3">
    <name type="scientific">Apiospora marii</name>
    <dbReference type="NCBI Taxonomy" id="335849"/>
    <lineage>
        <taxon>Eukaryota</taxon>
        <taxon>Fungi</taxon>
        <taxon>Dikarya</taxon>
        <taxon>Ascomycota</taxon>
        <taxon>Pezizomycotina</taxon>
        <taxon>Sordariomycetes</taxon>
        <taxon>Xylariomycetidae</taxon>
        <taxon>Amphisphaeriales</taxon>
        <taxon>Apiosporaceae</taxon>
        <taxon>Apiospora</taxon>
    </lineage>
</organism>
<reference evidence="2 3" key="1">
    <citation type="submission" date="2023-01" db="EMBL/GenBank/DDBJ databases">
        <title>Analysis of 21 Apiospora genomes using comparative genomics revels a genus with tremendous synthesis potential of carbohydrate active enzymes and secondary metabolites.</title>
        <authorList>
            <person name="Sorensen T."/>
        </authorList>
    </citation>
    <scope>NUCLEOTIDE SEQUENCE [LARGE SCALE GENOMIC DNA]</scope>
    <source>
        <strain evidence="2 3">CBS 20057</strain>
    </source>
</reference>
<feature type="region of interest" description="Disordered" evidence="1">
    <location>
        <begin position="181"/>
        <end position="203"/>
    </location>
</feature>
<evidence type="ECO:0000313" key="2">
    <source>
        <dbReference type="EMBL" id="KAK8037799.1"/>
    </source>
</evidence>
<evidence type="ECO:0008006" key="4">
    <source>
        <dbReference type="Google" id="ProtNLM"/>
    </source>
</evidence>
<dbReference type="PANTHER" id="PTHR38167">
    <property type="entry name" value="C2H2-TYPE DOMAIN-CONTAINING PROTEIN"/>
    <property type="match status" value="1"/>
</dbReference>
<protein>
    <recommendedName>
        <fullName evidence="4">C2H2-type domain-containing protein</fullName>
    </recommendedName>
</protein>
<dbReference type="EMBL" id="JAQQWI010000002">
    <property type="protein sequence ID" value="KAK8037799.1"/>
    <property type="molecule type" value="Genomic_DNA"/>
</dbReference>
<evidence type="ECO:0000256" key="1">
    <source>
        <dbReference type="SAM" id="MobiDB-lite"/>
    </source>
</evidence>
<evidence type="ECO:0000313" key="3">
    <source>
        <dbReference type="Proteomes" id="UP001396898"/>
    </source>
</evidence>
<feature type="compositionally biased region" description="Basic and acidic residues" evidence="1">
    <location>
        <begin position="57"/>
        <end position="82"/>
    </location>
</feature>
<accession>A0ABR1SU01</accession>
<dbReference type="Proteomes" id="UP001396898">
    <property type="component" value="Unassembled WGS sequence"/>
</dbReference>
<comment type="caution">
    <text evidence="2">The sequence shown here is derived from an EMBL/GenBank/DDBJ whole genome shotgun (WGS) entry which is preliminary data.</text>
</comment>
<dbReference type="PANTHER" id="PTHR38167:SF1">
    <property type="entry name" value="C2H2-TYPE DOMAIN-CONTAINING PROTEIN"/>
    <property type="match status" value="1"/>
</dbReference>
<sequence>MTDQSGDRSKVLLAEAIDKLDLPTLKSVFRTMCDASEDFRQEAAARLLITGSAVKRAASDSDSKEEDSAPNKKQKLEDDSTAHSRYEPCQNCKQVFDVTKNTKTSCRYHDGELTLDEEMFPDDDEVAYHSEGIDVHTDWRRDECPDGFIWDCCDRNCKNRGCIVERHVAAKPFPKRVGIKSAPEIIEIEDDDEDEDEEGDESE</sequence>
<keyword evidence="3" id="KW-1185">Reference proteome</keyword>
<feature type="compositionally biased region" description="Acidic residues" evidence="1">
    <location>
        <begin position="186"/>
        <end position="203"/>
    </location>
</feature>